<dbReference type="Proteomes" id="UP000009072">
    <property type="component" value="Chromosome"/>
</dbReference>
<dbReference type="GO" id="GO:0016020">
    <property type="term" value="C:membrane"/>
    <property type="evidence" value="ECO:0007669"/>
    <property type="project" value="InterPro"/>
</dbReference>
<feature type="transmembrane region" description="Helical" evidence="2">
    <location>
        <begin position="28"/>
        <end position="48"/>
    </location>
</feature>
<feature type="transmembrane region" description="Helical" evidence="2">
    <location>
        <begin position="243"/>
        <end position="268"/>
    </location>
</feature>
<feature type="domain" description="EamA" evidence="3">
    <location>
        <begin position="84"/>
        <end position="188"/>
    </location>
</feature>
<proteinExistence type="inferred from homology"/>
<dbReference type="InterPro" id="IPR037185">
    <property type="entry name" value="EmrE-like"/>
</dbReference>
<keyword evidence="5" id="KW-1185">Reference proteome</keyword>
<feature type="transmembrane region" description="Helical" evidence="2">
    <location>
        <begin position="202"/>
        <end position="222"/>
    </location>
</feature>
<sequence length="437" mass="47507">MNNFLRKIKFLGKDTEISIAKTKKYKIGIIYGVFVGIIFGIIPIVTILNNTQIYESLRLSQQFVSVNAMNSIARGASISAFNDMWTFLLNGLLLLVLPGMAKNWKKVKDLIKTKAGFYTLLAGLFGGPLGNTFFFAVFVLLSPSIGSVFFVLEMVFSAGVGIIIFKRKIGKRVWYGLGLMTLLIVFMLVAQTIAVGGTNSNVIAGSILGTIAIACYTAEALIVDRAVSINKIKGINGLHFLQLKAISSTVFGILILIPLTSGIFGIMFQGVFPDVQNSANIVDINVVNNVNNLGGISNINAITGYLAFAKLFTVMSFPIAFVGSLLLFAGRISFYNAIEKTGATLTNTLFQIQVIVTPIIGGILFGISQALGVESIGGGDAIYVKISLENQLWFQPLFWTLSILVLISAWFVSLNKIPINRLKENTEFIKKTLVPKN</sequence>
<gene>
    <name evidence="4" type="ordered locus">MMOB4590</name>
</gene>
<protein>
    <submittedName>
        <fullName evidence="4">Expressed protein</fullName>
    </submittedName>
</protein>
<evidence type="ECO:0000313" key="4">
    <source>
        <dbReference type="EMBL" id="AAT27945.1"/>
    </source>
</evidence>
<dbReference type="SUPFAM" id="SSF103481">
    <property type="entry name" value="Multidrug resistance efflux transporter EmrE"/>
    <property type="match status" value="1"/>
</dbReference>
<dbReference type="HOGENOM" id="CLU_626739_0_0_14"/>
<feature type="transmembrane region" description="Helical" evidence="2">
    <location>
        <begin position="305"/>
        <end position="328"/>
    </location>
</feature>
<name>Q6KHI5_MYCM1</name>
<dbReference type="AlphaFoldDB" id="Q6KHI5"/>
<dbReference type="EMBL" id="AE017308">
    <property type="protein sequence ID" value="AAT27945.1"/>
    <property type="molecule type" value="Genomic_DNA"/>
</dbReference>
<comment type="similarity">
    <text evidence="1">Belongs to the EamA transporter family.</text>
</comment>
<keyword evidence="2" id="KW-0472">Membrane</keyword>
<accession>Q6KHI5</accession>
<keyword evidence="2" id="KW-1133">Transmembrane helix</keyword>
<evidence type="ECO:0000256" key="2">
    <source>
        <dbReference type="SAM" id="Phobius"/>
    </source>
</evidence>
<feature type="transmembrane region" description="Helical" evidence="2">
    <location>
        <begin position="147"/>
        <end position="165"/>
    </location>
</feature>
<reference evidence="4 5" key="1">
    <citation type="journal article" date="2004" name="Genome Res.">
        <title>The complete genome and proteome of Mycoplasma mobile.</title>
        <authorList>
            <person name="Jaffe J.D."/>
            <person name="Stange-Thomann N."/>
            <person name="Smith C."/>
            <person name="DeCaprio D."/>
            <person name="Fisher S."/>
            <person name="Butler J."/>
            <person name="Calvo S."/>
            <person name="Elkins T."/>
            <person name="FitzGerald M.G."/>
            <person name="Hafez N."/>
            <person name="Kodira C.D."/>
            <person name="Major J."/>
            <person name="Wang S."/>
            <person name="Wilkinson J."/>
            <person name="Nicol R."/>
            <person name="Nusbaum C."/>
            <person name="Birren B."/>
            <person name="Berg H.C."/>
            <person name="Church G.M."/>
        </authorList>
    </citation>
    <scope>NUCLEOTIDE SEQUENCE [LARGE SCALE GENOMIC DNA]</scope>
    <source>
        <strain evidence="5">ATCC 43663 / 163K / NCTC 11711</strain>
    </source>
</reference>
<dbReference type="KEGG" id="mmo:MMOB4590"/>
<dbReference type="InterPro" id="IPR000620">
    <property type="entry name" value="EamA_dom"/>
</dbReference>
<feature type="transmembrane region" description="Helical" evidence="2">
    <location>
        <begin position="84"/>
        <end position="104"/>
    </location>
</feature>
<organism evidence="4 5">
    <name type="scientific">Mycoplasma mobile (strain ATCC 43663 / 163K / NCTC 11711)</name>
    <name type="common">Mesomycoplasma mobile</name>
    <dbReference type="NCBI Taxonomy" id="267748"/>
    <lineage>
        <taxon>Bacteria</taxon>
        <taxon>Bacillati</taxon>
        <taxon>Mycoplasmatota</taxon>
        <taxon>Mycoplasmoidales</taxon>
        <taxon>Metamycoplasmataceae</taxon>
        <taxon>Mesomycoplasma</taxon>
    </lineage>
</organism>
<feature type="transmembrane region" description="Helical" evidence="2">
    <location>
        <begin position="392"/>
        <end position="413"/>
    </location>
</feature>
<dbReference type="STRING" id="267748.MMOB4590"/>
<feature type="transmembrane region" description="Helical" evidence="2">
    <location>
        <begin position="349"/>
        <end position="372"/>
    </location>
</feature>
<dbReference type="Pfam" id="PF00892">
    <property type="entry name" value="EamA"/>
    <property type="match status" value="1"/>
</dbReference>
<evidence type="ECO:0000259" key="3">
    <source>
        <dbReference type="Pfam" id="PF00892"/>
    </source>
</evidence>
<keyword evidence="2" id="KW-0812">Transmembrane</keyword>
<dbReference type="RefSeq" id="WP_011264979.1">
    <property type="nucleotide sequence ID" value="NC_006908.1"/>
</dbReference>
<feature type="transmembrane region" description="Helical" evidence="2">
    <location>
        <begin position="116"/>
        <end position="141"/>
    </location>
</feature>
<evidence type="ECO:0000313" key="5">
    <source>
        <dbReference type="Proteomes" id="UP000009072"/>
    </source>
</evidence>
<evidence type="ECO:0000256" key="1">
    <source>
        <dbReference type="ARBA" id="ARBA00007362"/>
    </source>
</evidence>
<feature type="transmembrane region" description="Helical" evidence="2">
    <location>
        <begin position="177"/>
        <end position="196"/>
    </location>
</feature>